<dbReference type="EMBL" id="GBRH01158378">
    <property type="protein sequence ID" value="JAE39518.1"/>
    <property type="molecule type" value="Transcribed_RNA"/>
</dbReference>
<protein>
    <recommendedName>
        <fullName evidence="2">Trichome birefringence-like C-terminal domain-containing protein</fullName>
    </recommendedName>
</protein>
<evidence type="ECO:0000259" key="2">
    <source>
        <dbReference type="Pfam" id="PF13839"/>
    </source>
</evidence>
<dbReference type="InterPro" id="IPR026057">
    <property type="entry name" value="TBL_C"/>
</dbReference>
<reference evidence="3" key="1">
    <citation type="submission" date="2014-09" db="EMBL/GenBank/DDBJ databases">
        <authorList>
            <person name="Magalhaes I.L.F."/>
            <person name="Oliveira U."/>
            <person name="Santos F.R."/>
            <person name="Vidigal T.H.D.A."/>
            <person name="Brescovit A.D."/>
            <person name="Santos A.J."/>
        </authorList>
    </citation>
    <scope>NUCLEOTIDE SEQUENCE</scope>
    <source>
        <tissue evidence="3">Shoot tissue taken approximately 20 cm above the soil surface</tissue>
    </source>
</reference>
<evidence type="ECO:0000313" key="3">
    <source>
        <dbReference type="EMBL" id="JAE39518.1"/>
    </source>
</evidence>
<dbReference type="Pfam" id="PF13839">
    <property type="entry name" value="PC-Esterase"/>
    <property type="match status" value="1"/>
</dbReference>
<reference evidence="3" key="2">
    <citation type="journal article" date="2015" name="Data Brief">
        <title>Shoot transcriptome of the giant reed, Arundo donax.</title>
        <authorList>
            <person name="Barrero R.A."/>
            <person name="Guerrero F.D."/>
            <person name="Moolhuijzen P."/>
            <person name="Goolsby J.A."/>
            <person name="Tidwell J."/>
            <person name="Bellgard S.E."/>
            <person name="Bellgard M.I."/>
        </authorList>
    </citation>
    <scope>NUCLEOTIDE SEQUENCE</scope>
    <source>
        <tissue evidence="3">Shoot tissue taken approximately 20 cm above the soil surface</tissue>
    </source>
</reference>
<proteinExistence type="inferred from homology"/>
<dbReference type="PANTHER" id="PTHR32285">
    <property type="entry name" value="PROTEIN TRICHOME BIREFRINGENCE-LIKE 9-RELATED"/>
    <property type="match status" value="1"/>
</dbReference>
<accession>A0A0A9I2Y3</accession>
<dbReference type="PANTHER" id="PTHR32285:SF19">
    <property type="entry name" value="PROTEIN TRICHOME BIREFRINGENCE-LIKE 6"/>
    <property type="match status" value="1"/>
</dbReference>
<dbReference type="GO" id="GO:0005794">
    <property type="term" value="C:Golgi apparatus"/>
    <property type="evidence" value="ECO:0007669"/>
    <property type="project" value="TreeGrafter"/>
</dbReference>
<evidence type="ECO:0000256" key="1">
    <source>
        <dbReference type="ARBA" id="ARBA00007727"/>
    </source>
</evidence>
<name>A0A0A9I2Y3_ARUDO</name>
<dbReference type="GO" id="GO:0016413">
    <property type="term" value="F:O-acetyltransferase activity"/>
    <property type="evidence" value="ECO:0007669"/>
    <property type="project" value="InterPro"/>
</dbReference>
<comment type="similarity">
    <text evidence="1">Belongs to the PC-esterase family. TBL subfamily.</text>
</comment>
<dbReference type="InterPro" id="IPR029962">
    <property type="entry name" value="TBL"/>
</dbReference>
<organism evidence="3">
    <name type="scientific">Arundo donax</name>
    <name type="common">Giant reed</name>
    <name type="synonym">Donax arundinaceus</name>
    <dbReference type="NCBI Taxonomy" id="35708"/>
    <lineage>
        <taxon>Eukaryota</taxon>
        <taxon>Viridiplantae</taxon>
        <taxon>Streptophyta</taxon>
        <taxon>Embryophyta</taxon>
        <taxon>Tracheophyta</taxon>
        <taxon>Spermatophyta</taxon>
        <taxon>Magnoliopsida</taxon>
        <taxon>Liliopsida</taxon>
        <taxon>Poales</taxon>
        <taxon>Poaceae</taxon>
        <taxon>PACMAD clade</taxon>
        <taxon>Arundinoideae</taxon>
        <taxon>Arundineae</taxon>
        <taxon>Arundo</taxon>
    </lineage>
</organism>
<dbReference type="AlphaFoldDB" id="A0A0A9I2Y3"/>
<feature type="domain" description="Trichome birefringence-like C-terminal" evidence="2">
    <location>
        <begin position="17"/>
        <end position="142"/>
    </location>
</feature>
<sequence length="146" mass="17579">MDQSYMKWRWQPKHCNVPRFDARRMLEILRRKRLVFVRDSTNRNQWESMMCFLRLAVSDPARIHEARGRKITKEKGDYNFEFLDYNCSVEYHATHFLVHEGKARIGQKHTNTLRIDTIDRRSRWKGADVLVFNTAHCWSDYKTNAG</sequence>